<protein>
    <submittedName>
        <fullName evidence="2">Uncharacterized protein</fullName>
    </submittedName>
</protein>
<gene>
    <name evidence="2" type="ORF">F0562_027710</name>
</gene>
<comment type="pathway">
    <text evidence="1">Lipid metabolism; malonyl-CoA biosynthesis; malonyl-CoA from acetyl-CoA: step 1/1.</text>
</comment>
<dbReference type="GO" id="GO:0016743">
    <property type="term" value="F:carboxyl- or carbamoyltransferase activity"/>
    <property type="evidence" value="ECO:0007669"/>
    <property type="project" value="InterPro"/>
</dbReference>
<dbReference type="PANTHER" id="PTHR42853:SF3">
    <property type="entry name" value="ACETYL-COENZYME A CARBOXYLASE CARBOXYL TRANSFERASE SUBUNIT ALPHA, CHLOROPLASTIC"/>
    <property type="match status" value="1"/>
</dbReference>
<proteinExistence type="predicted"/>
<dbReference type="GO" id="GO:2001295">
    <property type="term" value="P:malonyl-CoA biosynthetic process"/>
    <property type="evidence" value="ECO:0007669"/>
    <property type="project" value="UniProtKB-UniPathway"/>
</dbReference>
<dbReference type="EMBL" id="CM018038">
    <property type="protein sequence ID" value="KAA8538102.1"/>
    <property type="molecule type" value="Genomic_DNA"/>
</dbReference>
<accession>A0A5J5B888</accession>
<evidence type="ECO:0000256" key="1">
    <source>
        <dbReference type="ARBA" id="ARBA00004956"/>
    </source>
</evidence>
<dbReference type="PANTHER" id="PTHR42853">
    <property type="entry name" value="ACETYL-COENZYME A CARBOXYLASE CARBOXYL TRANSFERASE SUBUNIT ALPHA"/>
    <property type="match status" value="1"/>
</dbReference>
<dbReference type="GO" id="GO:0009317">
    <property type="term" value="C:acetyl-CoA carboxylase complex"/>
    <property type="evidence" value="ECO:0007669"/>
    <property type="project" value="InterPro"/>
</dbReference>
<name>A0A5J5B888_9ASTE</name>
<dbReference type="UniPathway" id="UPA00655">
    <property type="reaction ID" value="UER00711"/>
</dbReference>
<sequence length="197" mass="22745">MLSQQKATVARRFPVCRRAIASSIRLAMLWEEFAKARNSKDQFMHPALKDKIEKLKYEFYQGLPSAPNYATLKYKLNMLKEILKAKNLSKKNNITSTLKQEINKRFNEVMDRSDVKEKTKTLKVEIENSGLSRVEDLDQMLKEKIVQVKEEVELEFADVLKSLGLHMELPSFSDVKDNVIVRLISNGVSKLDVKVLK</sequence>
<evidence type="ECO:0000313" key="3">
    <source>
        <dbReference type="Proteomes" id="UP000325577"/>
    </source>
</evidence>
<dbReference type="OrthoDB" id="1748918at2759"/>
<reference evidence="2 3" key="1">
    <citation type="submission" date="2019-09" db="EMBL/GenBank/DDBJ databases">
        <title>A chromosome-level genome assembly of the Chinese tupelo Nyssa sinensis.</title>
        <authorList>
            <person name="Yang X."/>
            <person name="Kang M."/>
            <person name="Yang Y."/>
            <person name="Xiong H."/>
            <person name="Wang M."/>
            <person name="Zhang Z."/>
            <person name="Wang Z."/>
            <person name="Wu H."/>
            <person name="Ma T."/>
            <person name="Liu J."/>
            <person name="Xi Z."/>
        </authorList>
    </citation>
    <scope>NUCLEOTIDE SEQUENCE [LARGE SCALE GENOMIC DNA]</scope>
    <source>
        <strain evidence="2">J267</strain>
        <tissue evidence="2">Leaf</tissue>
    </source>
</reference>
<dbReference type="GO" id="GO:0006633">
    <property type="term" value="P:fatty acid biosynthetic process"/>
    <property type="evidence" value="ECO:0007669"/>
    <property type="project" value="InterPro"/>
</dbReference>
<dbReference type="InterPro" id="IPR001095">
    <property type="entry name" value="Acetyl_CoA_COase_a_su"/>
</dbReference>
<organism evidence="2 3">
    <name type="scientific">Nyssa sinensis</name>
    <dbReference type="NCBI Taxonomy" id="561372"/>
    <lineage>
        <taxon>Eukaryota</taxon>
        <taxon>Viridiplantae</taxon>
        <taxon>Streptophyta</taxon>
        <taxon>Embryophyta</taxon>
        <taxon>Tracheophyta</taxon>
        <taxon>Spermatophyta</taxon>
        <taxon>Magnoliopsida</taxon>
        <taxon>eudicotyledons</taxon>
        <taxon>Gunneridae</taxon>
        <taxon>Pentapetalae</taxon>
        <taxon>asterids</taxon>
        <taxon>Cornales</taxon>
        <taxon>Nyssaceae</taxon>
        <taxon>Nyssa</taxon>
    </lineage>
</organism>
<dbReference type="GO" id="GO:0003989">
    <property type="term" value="F:acetyl-CoA carboxylase activity"/>
    <property type="evidence" value="ECO:0007669"/>
    <property type="project" value="InterPro"/>
</dbReference>
<dbReference type="Proteomes" id="UP000325577">
    <property type="component" value="Linkage Group LG15"/>
</dbReference>
<keyword evidence="3" id="KW-1185">Reference proteome</keyword>
<dbReference type="AlphaFoldDB" id="A0A5J5B888"/>
<evidence type="ECO:0000313" key="2">
    <source>
        <dbReference type="EMBL" id="KAA8538102.1"/>
    </source>
</evidence>